<protein>
    <recommendedName>
        <fullName evidence="3">F-box domain-containing protein</fullName>
    </recommendedName>
</protein>
<proteinExistence type="predicted"/>
<evidence type="ECO:0000313" key="1">
    <source>
        <dbReference type="EMBL" id="KAF2131757.1"/>
    </source>
</evidence>
<evidence type="ECO:0008006" key="3">
    <source>
        <dbReference type="Google" id="ProtNLM"/>
    </source>
</evidence>
<organism evidence="1 2">
    <name type="scientific">Dothidotthia symphoricarpi CBS 119687</name>
    <dbReference type="NCBI Taxonomy" id="1392245"/>
    <lineage>
        <taxon>Eukaryota</taxon>
        <taxon>Fungi</taxon>
        <taxon>Dikarya</taxon>
        <taxon>Ascomycota</taxon>
        <taxon>Pezizomycotina</taxon>
        <taxon>Dothideomycetes</taxon>
        <taxon>Pleosporomycetidae</taxon>
        <taxon>Pleosporales</taxon>
        <taxon>Dothidotthiaceae</taxon>
        <taxon>Dothidotthia</taxon>
    </lineage>
</organism>
<dbReference type="Proteomes" id="UP000799771">
    <property type="component" value="Unassembled WGS sequence"/>
</dbReference>
<keyword evidence="2" id="KW-1185">Reference proteome</keyword>
<reference evidence="1" key="1">
    <citation type="journal article" date="2020" name="Stud. Mycol.">
        <title>101 Dothideomycetes genomes: a test case for predicting lifestyles and emergence of pathogens.</title>
        <authorList>
            <person name="Haridas S."/>
            <person name="Albert R."/>
            <person name="Binder M."/>
            <person name="Bloem J."/>
            <person name="Labutti K."/>
            <person name="Salamov A."/>
            <person name="Andreopoulos B."/>
            <person name="Baker S."/>
            <person name="Barry K."/>
            <person name="Bills G."/>
            <person name="Bluhm B."/>
            <person name="Cannon C."/>
            <person name="Castanera R."/>
            <person name="Culley D."/>
            <person name="Daum C."/>
            <person name="Ezra D."/>
            <person name="Gonzalez J."/>
            <person name="Henrissat B."/>
            <person name="Kuo A."/>
            <person name="Liang C."/>
            <person name="Lipzen A."/>
            <person name="Lutzoni F."/>
            <person name="Magnuson J."/>
            <person name="Mondo S."/>
            <person name="Nolan M."/>
            <person name="Ohm R."/>
            <person name="Pangilinan J."/>
            <person name="Park H.-J."/>
            <person name="Ramirez L."/>
            <person name="Alfaro M."/>
            <person name="Sun H."/>
            <person name="Tritt A."/>
            <person name="Yoshinaga Y."/>
            <person name="Zwiers L.-H."/>
            <person name="Turgeon B."/>
            <person name="Goodwin S."/>
            <person name="Spatafora J."/>
            <person name="Crous P."/>
            <person name="Grigoriev I."/>
        </authorList>
    </citation>
    <scope>NUCLEOTIDE SEQUENCE</scope>
    <source>
        <strain evidence="1">CBS 119687</strain>
    </source>
</reference>
<dbReference type="GeneID" id="54411796"/>
<accession>A0A6A6ALJ8</accession>
<dbReference type="EMBL" id="ML977502">
    <property type="protein sequence ID" value="KAF2131757.1"/>
    <property type="molecule type" value="Genomic_DNA"/>
</dbReference>
<evidence type="ECO:0000313" key="2">
    <source>
        <dbReference type="Proteomes" id="UP000799771"/>
    </source>
</evidence>
<name>A0A6A6ALJ8_9PLEO</name>
<sequence length="568" mass="65464">MIMEAYSETRVDLVEDVKRTVLDYISLPSDLKALCLTSRSWRDVTTKCLYTNIVLDIRFRDGQLSTFDRCLKHGALEYLQHARTLTLLDTSKHNPCSTVRGDDVVPEGSVWSSRNEMDELLLHILHQFPRHILRTFGYISKVKISTACLDLINERQQSIQNMHVTKCDPRQLIAPSRHCITAGFHDDELKTRGYLQLAQALPPLDFLHLIFWSGWSSAVWEYWDDPHPHSLIGDRKILARQLTLTGYMPPSFTSKIGLHFDWSIVTSLTLLQSYVWPPDQLAQITELQHLTHFHLNTSAALQLDSAESLYQLFERNKSLQSVHLGLSQLATLSLSWFPEKKDRIPGRVLHKAYLWPLRHSLKSLSLHDPMLYRDYRDMHSSPGIFSYGRFKSICGNFPHLQQLALQVPSTYAKLSEHGVPRTYVKCIRQLKDLRILHFHQQRLAIVPQSNTSGKYTMASKIHAFANSLFQWSHTKCPSLRVFIWGMTGKPDEAHEEMVRDTLREGQTLERVPQFLFVKRQRKLDCGNTQVYAATVTPSQLREEVPELDLLSYDAGDPELDLIAQRTGW</sequence>
<dbReference type="OrthoDB" id="3797124at2759"/>
<dbReference type="RefSeq" id="XP_033526144.1">
    <property type="nucleotide sequence ID" value="XM_033671364.1"/>
</dbReference>
<dbReference type="AlphaFoldDB" id="A0A6A6ALJ8"/>
<gene>
    <name evidence="1" type="ORF">P153DRAFT_395065</name>
</gene>